<dbReference type="InterPro" id="IPR036291">
    <property type="entry name" value="NAD(P)-bd_dom_sf"/>
</dbReference>
<dbReference type="SUPFAM" id="SSF51735">
    <property type="entry name" value="NAD(P)-binding Rossmann-fold domains"/>
    <property type="match status" value="1"/>
</dbReference>
<dbReference type="Proteomes" id="UP000664534">
    <property type="component" value="Unassembled WGS sequence"/>
</dbReference>
<reference evidence="2" key="1">
    <citation type="submission" date="2021-03" db="EMBL/GenBank/DDBJ databases">
        <authorList>
            <person name="Tagirdzhanova G."/>
        </authorList>
    </citation>
    <scope>NUCLEOTIDE SEQUENCE</scope>
</reference>
<feature type="domain" description="NmrA-like" evidence="1">
    <location>
        <begin position="52"/>
        <end position="141"/>
    </location>
</feature>
<evidence type="ECO:0000259" key="1">
    <source>
        <dbReference type="Pfam" id="PF05368"/>
    </source>
</evidence>
<accession>A0A8H3PGA7</accession>
<evidence type="ECO:0000313" key="2">
    <source>
        <dbReference type="EMBL" id="CAF9939725.1"/>
    </source>
</evidence>
<dbReference type="OrthoDB" id="300709at2759"/>
<dbReference type="Pfam" id="PF05368">
    <property type="entry name" value="NmrA"/>
    <property type="match status" value="1"/>
</dbReference>
<sequence>MIDDYIFDKLPELAKKTTFLWVGYYATTHPHDPIPSSQATLRAARGRVSDEHVQATTKQYAWSQPSDPTALIPMAGDVAVNVGIYVRAILRHPAVSLPAKYTMVIMENISFTDTVRMWSDVTGQPAEYVEISVETFDGRFPKIGAELAAQWKWGETVRDWGSLREGMVRGKELGVDERELVGLREFLEGSKELLTAGGPAE</sequence>
<dbReference type="Gene3D" id="3.90.25.10">
    <property type="entry name" value="UDP-galactose 4-epimerase, domain 1"/>
    <property type="match status" value="1"/>
</dbReference>
<proteinExistence type="predicted"/>
<dbReference type="EMBL" id="CAJPDT010000122">
    <property type="protein sequence ID" value="CAF9939725.1"/>
    <property type="molecule type" value="Genomic_DNA"/>
</dbReference>
<name>A0A8H3PGA7_9LECA</name>
<organism evidence="2 3">
    <name type="scientific">Imshaugia aleurites</name>
    <dbReference type="NCBI Taxonomy" id="172621"/>
    <lineage>
        <taxon>Eukaryota</taxon>
        <taxon>Fungi</taxon>
        <taxon>Dikarya</taxon>
        <taxon>Ascomycota</taxon>
        <taxon>Pezizomycotina</taxon>
        <taxon>Lecanoromycetes</taxon>
        <taxon>OSLEUM clade</taxon>
        <taxon>Lecanoromycetidae</taxon>
        <taxon>Lecanorales</taxon>
        <taxon>Lecanorineae</taxon>
        <taxon>Parmeliaceae</taxon>
        <taxon>Imshaugia</taxon>
    </lineage>
</organism>
<keyword evidence="3" id="KW-1185">Reference proteome</keyword>
<evidence type="ECO:0000313" key="3">
    <source>
        <dbReference type="Proteomes" id="UP000664534"/>
    </source>
</evidence>
<dbReference type="InterPro" id="IPR008030">
    <property type="entry name" value="NmrA-like"/>
</dbReference>
<dbReference type="AlphaFoldDB" id="A0A8H3PGA7"/>
<comment type="caution">
    <text evidence="2">The sequence shown here is derived from an EMBL/GenBank/DDBJ whole genome shotgun (WGS) entry which is preliminary data.</text>
</comment>
<gene>
    <name evidence="2" type="ORF">IMSHALPRED_001611</name>
</gene>
<dbReference type="Gene3D" id="3.40.50.720">
    <property type="entry name" value="NAD(P)-binding Rossmann-like Domain"/>
    <property type="match status" value="1"/>
</dbReference>
<protein>
    <recommendedName>
        <fullName evidence="1">NmrA-like domain-containing protein</fullName>
    </recommendedName>
</protein>